<dbReference type="CDD" id="cd14797">
    <property type="entry name" value="DUF302"/>
    <property type="match status" value="1"/>
</dbReference>
<dbReference type="PANTHER" id="PTHR38342:SF1">
    <property type="entry name" value="SLR5037 PROTEIN"/>
    <property type="match status" value="1"/>
</dbReference>
<dbReference type="EMBL" id="CP046072">
    <property type="protein sequence ID" value="QSZ41148.1"/>
    <property type="molecule type" value="Genomic_DNA"/>
</dbReference>
<dbReference type="SUPFAM" id="SSF103247">
    <property type="entry name" value="TT1751-like"/>
    <property type="match status" value="1"/>
</dbReference>
<dbReference type="InterPro" id="IPR035923">
    <property type="entry name" value="TT1751-like_sf"/>
</dbReference>
<dbReference type="RefSeq" id="WP_207562420.1">
    <property type="nucleotide sequence ID" value="NZ_CP046072.1"/>
</dbReference>
<dbReference type="Proteomes" id="UP000671852">
    <property type="component" value="Chromosome"/>
</dbReference>
<dbReference type="Pfam" id="PF03625">
    <property type="entry name" value="DUF302"/>
    <property type="match status" value="1"/>
</dbReference>
<organism evidence="2 3">
    <name type="scientific">Sulfurimonas aquatica</name>
    <dbReference type="NCBI Taxonomy" id="2672570"/>
    <lineage>
        <taxon>Bacteria</taxon>
        <taxon>Pseudomonadati</taxon>
        <taxon>Campylobacterota</taxon>
        <taxon>Epsilonproteobacteria</taxon>
        <taxon>Campylobacterales</taxon>
        <taxon>Sulfurimonadaceae</taxon>
        <taxon>Sulfurimonas</taxon>
    </lineage>
</organism>
<dbReference type="PANTHER" id="PTHR38342">
    <property type="entry name" value="SLR5037 PROTEIN"/>
    <property type="match status" value="1"/>
</dbReference>
<name>A0A975AZ33_9BACT</name>
<reference evidence="2" key="2">
    <citation type="submission" date="2021-04" db="EMBL/GenBank/DDBJ databases">
        <title>Isolation and characterization of a novel species of the genus Sulfurimonas.</title>
        <authorList>
            <person name="Fukui M."/>
        </authorList>
    </citation>
    <scope>NUCLEOTIDE SEQUENCE</scope>
    <source>
        <strain evidence="2">H1576</strain>
    </source>
</reference>
<reference evidence="2" key="1">
    <citation type="submission" date="2019-11" db="EMBL/GenBank/DDBJ databases">
        <authorList>
            <person name="Kojima H."/>
        </authorList>
    </citation>
    <scope>NUCLEOTIDE SEQUENCE</scope>
    <source>
        <strain evidence="2">H1576</strain>
    </source>
</reference>
<accession>A0A975AZ33</accession>
<protein>
    <submittedName>
        <fullName evidence="2">DUF302 domain-containing protein</fullName>
    </submittedName>
</protein>
<dbReference type="InterPro" id="IPR005180">
    <property type="entry name" value="DUF302"/>
</dbReference>
<evidence type="ECO:0000313" key="2">
    <source>
        <dbReference type="EMBL" id="QSZ41148.1"/>
    </source>
</evidence>
<dbReference type="KEGG" id="saqt:GJV85_03145"/>
<dbReference type="Gene3D" id="3.30.310.70">
    <property type="entry name" value="TT1751-like domain"/>
    <property type="match status" value="1"/>
</dbReference>
<proteinExistence type="predicted"/>
<evidence type="ECO:0000259" key="1">
    <source>
        <dbReference type="Pfam" id="PF03625"/>
    </source>
</evidence>
<feature type="domain" description="DUF302" evidence="1">
    <location>
        <begin position="51"/>
        <end position="111"/>
    </location>
</feature>
<keyword evidence="3" id="KW-1185">Reference proteome</keyword>
<gene>
    <name evidence="2" type="ORF">GJV85_03145</name>
</gene>
<sequence>MDKKQDLFGSKEDIFETMTYRLKSSKKIEDLVESIQKACDSNKFSLLHSYDYNALLKSKGFPIERKAYVYEVCQAKVASDVLRLEPMFTPFMPCRIALYEEGENVEVSTQNLDLLISSLKEGSELHKTMSTMFSTLKLIMAEIIE</sequence>
<dbReference type="AlphaFoldDB" id="A0A975AZ33"/>
<evidence type="ECO:0000313" key="3">
    <source>
        <dbReference type="Proteomes" id="UP000671852"/>
    </source>
</evidence>